<dbReference type="Proteomes" id="UP001652445">
    <property type="component" value="Unassembled WGS sequence"/>
</dbReference>
<name>A0ABT2UVZ5_9BACL</name>
<dbReference type="SUPFAM" id="SSF52283">
    <property type="entry name" value="Formate/glycerate dehydrogenase catalytic domain-like"/>
    <property type="match status" value="1"/>
</dbReference>
<accession>A0ABT2UVZ5</accession>
<dbReference type="InterPro" id="IPR006139">
    <property type="entry name" value="D-isomer_2_OHA_DH_cat_dom"/>
</dbReference>
<comment type="caution">
    <text evidence="7">The sequence shown here is derived from an EMBL/GenBank/DDBJ whole genome shotgun (WGS) entry which is preliminary data.</text>
</comment>
<dbReference type="Pfam" id="PF00389">
    <property type="entry name" value="2-Hacid_dh"/>
    <property type="match status" value="1"/>
</dbReference>
<dbReference type="InterPro" id="IPR050857">
    <property type="entry name" value="D-2-hydroxyacid_DH"/>
</dbReference>
<organism evidence="7 8">
    <name type="scientific">Paenibacillus baimaensis</name>
    <dbReference type="NCBI Taxonomy" id="2982185"/>
    <lineage>
        <taxon>Bacteria</taxon>
        <taxon>Bacillati</taxon>
        <taxon>Bacillota</taxon>
        <taxon>Bacilli</taxon>
        <taxon>Bacillales</taxon>
        <taxon>Paenibacillaceae</taxon>
        <taxon>Paenibacillus</taxon>
    </lineage>
</organism>
<dbReference type="Pfam" id="PF02826">
    <property type="entry name" value="2-Hacid_dh_C"/>
    <property type="match status" value="1"/>
</dbReference>
<evidence type="ECO:0000313" key="8">
    <source>
        <dbReference type="Proteomes" id="UP001652445"/>
    </source>
</evidence>
<dbReference type="InterPro" id="IPR036291">
    <property type="entry name" value="NAD(P)-bd_dom_sf"/>
</dbReference>
<dbReference type="EMBL" id="JAOQIO010000125">
    <property type="protein sequence ID" value="MCU6798321.1"/>
    <property type="molecule type" value="Genomic_DNA"/>
</dbReference>
<evidence type="ECO:0000256" key="4">
    <source>
        <dbReference type="RuleBase" id="RU003719"/>
    </source>
</evidence>
<protein>
    <submittedName>
        <fullName evidence="7">Hydroxyacid dehydrogenase</fullName>
    </submittedName>
</protein>
<evidence type="ECO:0000256" key="1">
    <source>
        <dbReference type="ARBA" id="ARBA00005854"/>
    </source>
</evidence>
<feature type="domain" description="D-isomer specific 2-hydroxyacid dehydrogenase NAD-binding" evidence="6">
    <location>
        <begin position="119"/>
        <end position="291"/>
    </location>
</feature>
<dbReference type="SUPFAM" id="SSF51735">
    <property type="entry name" value="NAD(P)-binding Rossmann-fold domains"/>
    <property type="match status" value="1"/>
</dbReference>
<comment type="similarity">
    <text evidence="1 4">Belongs to the D-isomer specific 2-hydroxyacid dehydrogenase family.</text>
</comment>
<dbReference type="PANTHER" id="PTHR42789">
    <property type="entry name" value="D-ISOMER SPECIFIC 2-HYDROXYACID DEHYDROGENASE FAMILY PROTEIN (AFU_ORTHOLOGUE AFUA_6G10090)"/>
    <property type="match status" value="1"/>
</dbReference>
<dbReference type="CDD" id="cd12167">
    <property type="entry name" value="2-Hacid_dh_8"/>
    <property type="match status" value="1"/>
</dbReference>
<evidence type="ECO:0000256" key="3">
    <source>
        <dbReference type="ARBA" id="ARBA00023027"/>
    </source>
</evidence>
<dbReference type="PANTHER" id="PTHR42789:SF1">
    <property type="entry name" value="D-ISOMER SPECIFIC 2-HYDROXYACID DEHYDROGENASE FAMILY PROTEIN (AFU_ORTHOLOGUE AFUA_6G10090)"/>
    <property type="match status" value="1"/>
</dbReference>
<dbReference type="RefSeq" id="WP_262689067.1">
    <property type="nucleotide sequence ID" value="NZ_JAOQIO010000125.1"/>
</dbReference>
<proteinExistence type="inferred from homology"/>
<keyword evidence="8" id="KW-1185">Reference proteome</keyword>
<keyword evidence="2 4" id="KW-0560">Oxidoreductase</keyword>
<evidence type="ECO:0000259" key="5">
    <source>
        <dbReference type="Pfam" id="PF00389"/>
    </source>
</evidence>
<gene>
    <name evidence="7" type="ORF">OB236_39950</name>
</gene>
<keyword evidence="3" id="KW-0520">NAD</keyword>
<evidence type="ECO:0000313" key="7">
    <source>
        <dbReference type="EMBL" id="MCU6798321.1"/>
    </source>
</evidence>
<sequence length="331" mass="36120">MGKPKALILPPKSRLDEVCSDTCKSLINEHFDPLWNETGVDYTEEELAALIGSAEIILTSWGSPAITEAMLEQAPKLRVIGHAAGTVKGRIPPTAFSKQVRVFSAAPRIAHSVGEYCLTVLMSSLRYMPTFDKQVKAGQWRVSSLKGRELAGQTIGIVSASSTARAFLKLLAPFHVNVLVYDPYLKDEAAAQLQVTKASLEEVMRCSIISIHAPKLPATYKMVTKEMIASIPDGAILINSSRADVLDEEALIEELQKGRFFAALDVFTKEPLPEDSPLTKLDNVLLSSHVAGATVQGHLALMEGVVEDILKGFKQEKTSMEVTQAMWENMA</sequence>
<evidence type="ECO:0000256" key="2">
    <source>
        <dbReference type="ARBA" id="ARBA00023002"/>
    </source>
</evidence>
<dbReference type="InterPro" id="IPR006140">
    <property type="entry name" value="D-isomer_DH_NAD-bd"/>
</dbReference>
<feature type="domain" description="D-isomer specific 2-hydroxyacid dehydrogenase catalytic" evidence="5">
    <location>
        <begin position="26"/>
        <end position="319"/>
    </location>
</feature>
<dbReference type="Gene3D" id="3.40.50.720">
    <property type="entry name" value="NAD(P)-binding Rossmann-like Domain"/>
    <property type="match status" value="2"/>
</dbReference>
<reference evidence="7 8" key="1">
    <citation type="submission" date="2022-09" db="EMBL/GenBank/DDBJ databases">
        <authorList>
            <person name="Han X.L."/>
            <person name="Wang Q."/>
            <person name="Lu T."/>
        </authorList>
    </citation>
    <scope>NUCLEOTIDE SEQUENCE [LARGE SCALE GENOMIC DNA]</scope>
    <source>
        <strain evidence="7 8">WQ 127069</strain>
    </source>
</reference>
<evidence type="ECO:0000259" key="6">
    <source>
        <dbReference type="Pfam" id="PF02826"/>
    </source>
</evidence>